<gene>
    <name evidence="3 4" type="primary">LOC100367755</name>
</gene>
<proteinExistence type="predicted"/>
<dbReference type="RefSeq" id="XP_006811560.1">
    <property type="nucleotide sequence ID" value="XM_006811497.1"/>
</dbReference>
<organism evidence="2 3">
    <name type="scientific">Saccoglossus kowalevskii</name>
    <name type="common">Acorn worm</name>
    <dbReference type="NCBI Taxonomy" id="10224"/>
    <lineage>
        <taxon>Eukaryota</taxon>
        <taxon>Metazoa</taxon>
        <taxon>Hemichordata</taxon>
        <taxon>Enteropneusta</taxon>
        <taxon>Harrimaniidae</taxon>
        <taxon>Saccoglossus</taxon>
    </lineage>
</organism>
<protein>
    <submittedName>
        <fullName evidence="3">Uncharacterized protein LOC100367755 isoform X1</fullName>
    </submittedName>
    <submittedName>
        <fullName evidence="4">Uncharacterized protein LOC100367755 isoform X2</fullName>
    </submittedName>
</protein>
<reference evidence="3 4" key="1">
    <citation type="submission" date="2025-05" db="UniProtKB">
        <authorList>
            <consortium name="RefSeq"/>
        </authorList>
    </citation>
    <scope>IDENTIFICATION</scope>
    <source>
        <tissue evidence="3 4">Testes</tissue>
    </source>
</reference>
<evidence type="ECO:0000259" key="1">
    <source>
        <dbReference type="Pfam" id="PF04577"/>
    </source>
</evidence>
<dbReference type="InterPro" id="IPR049625">
    <property type="entry name" value="Glyco_transf_61_cat"/>
</dbReference>
<name>A0ABM0GIS5_SACKO</name>
<evidence type="ECO:0000313" key="3">
    <source>
        <dbReference type="RefSeq" id="XP_002730759.1"/>
    </source>
</evidence>
<dbReference type="Pfam" id="PF04577">
    <property type="entry name" value="Glyco_transf_61"/>
    <property type="match status" value="1"/>
</dbReference>
<dbReference type="RefSeq" id="XP_002730759.1">
    <property type="nucleotide sequence ID" value="XM_002730713.2"/>
</dbReference>
<dbReference type="Proteomes" id="UP000694865">
    <property type="component" value="Unplaced"/>
</dbReference>
<sequence length="591" mass="66844">MGKFQHKGRSSRRKMSRLFKIMLFLIALAIFILISNLALLSNPSFVYHTTPSLDDGDEMHSFMRARKLESVKVNAADNPGLLHFEEVRTAVFKQNVVQTFGEMWTAPSRGSITRMSNGYIHRNGLVLSNMEESVLNNTTVLSRAAILSFLHIQQDTFEDIVFGLLPFLNFTCEFMQTTDPLQILMKTQLPADVIEYFCHVNSSRVIYDIPDVTYFASTVYLPAFFPNNLLHQQGLIPPNSLRKLKRTVFNDGDIVLYLRESDHTSILLENENEILSVLEASLPDTLGLVVWKSSEHDWRGNQHTFSQARIVLAPRSTAVANVAFCHPQSHVIEITHRNFSCHGNNSLRCYDGLAKAFGLNYWTLFAERTTPQDDKIARVSRESLLQLLSVILDETDYDVSQKKSDILQRMFQESMPLGLRQMSSILEDIFYRSGSCKLLVFGFANDIELLSTANQNGATTLVVAGNDTSRMITMAPKDVTYISGEYSVSKSEWKTLINNKPELLQENFPKELKSTVWDIIIIRSINSDSYLSDTIKPIYWASQIAGMGSSVYIHAVHNTIESSVAFKFFGDSSLLIEEANTAMAKYETSRL</sequence>
<dbReference type="GeneID" id="100367755"/>
<accession>A0ABM0GIS5</accession>
<evidence type="ECO:0000313" key="4">
    <source>
        <dbReference type="RefSeq" id="XP_006811560.1"/>
    </source>
</evidence>
<keyword evidence="2" id="KW-1185">Reference proteome</keyword>
<evidence type="ECO:0000313" key="2">
    <source>
        <dbReference type="Proteomes" id="UP000694865"/>
    </source>
</evidence>
<feature type="domain" description="Glycosyltransferase 61 catalytic" evidence="1">
    <location>
        <begin position="187"/>
        <end position="332"/>
    </location>
</feature>